<organism evidence="2 3">
    <name type="scientific">Candidatus Roizmanbacteria bacterium CG_4_10_14_0_8_um_filter_33_9</name>
    <dbReference type="NCBI Taxonomy" id="1974826"/>
    <lineage>
        <taxon>Bacteria</taxon>
        <taxon>Candidatus Roizmaniibacteriota</taxon>
    </lineage>
</organism>
<dbReference type="Proteomes" id="UP000229401">
    <property type="component" value="Unassembled WGS sequence"/>
</dbReference>
<protein>
    <recommendedName>
        <fullName evidence="1">SV2A/B/C luminal domain-containing protein</fullName>
    </recommendedName>
</protein>
<dbReference type="PANTHER" id="PTHR42999">
    <property type="entry name" value="ANTIBIOTIC RESISTANCE PROTEIN MCBG"/>
    <property type="match status" value="1"/>
</dbReference>
<dbReference type="AlphaFoldDB" id="A0A2M7QHX3"/>
<dbReference type="Gene3D" id="2.160.20.80">
    <property type="entry name" value="E3 ubiquitin-protein ligase SopA"/>
    <property type="match status" value="1"/>
</dbReference>
<evidence type="ECO:0000313" key="2">
    <source>
        <dbReference type="EMBL" id="PIY71585.1"/>
    </source>
</evidence>
<dbReference type="InterPro" id="IPR001646">
    <property type="entry name" value="5peptide_repeat"/>
</dbReference>
<name>A0A2M7QHX3_9BACT</name>
<sequence length="179" mass="20949">MNLLSEKKTTYYKEMVSGLIYTNVKIENKEFENCTFEKCRFIECIFENCRFIDSSFIECSISANKPYNSQFINISFKDSKIMGLDWTKAKSIYFLSFERCDISYSNFSFLKLPNLQLRECIAKTDFSNTIFSHTNLTKTDFRKAFNYGIDINFNKLTKAKFSLPEATSLLKSLDIILED</sequence>
<dbReference type="Pfam" id="PF00805">
    <property type="entry name" value="Pentapeptide"/>
    <property type="match status" value="1"/>
</dbReference>
<evidence type="ECO:0000259" key="1">
    <source>
        <dbReference type="Pfam" id="PF23894"/>
    </source>
</evidence>
<dbReference type="EMBL" id="PFLI01000184">
    <property type="protein sequence ID" value="PIY71585.1"/>
    <property type="molecule type" value="Genomic_DNA"/>
</dbReference>
<dbReference type="PANTHER" id="PTHR42999:SF1">
    <property type="entry name" value="PENTAPEPTIDE REPEAT-CONTAINING PROTEIN"/>
    <property type="match status" value="1"/>
</dbReference>
<feature type="domain" description="SV2A/B/C luminal" evidence="1">
    <location>
        <begin position="7"/>
        <end position="76"/>
    </location>
</feature>
<gene>
    <name evidence="2" type="ORF">COY87_05355</name>
</gene>
<comment type="caution">
    <text evidence="2">The sequence shown here is derived from an EMBL/GenBank/DDBJ whole genome shotgun (WGS) entry which is preliminary data.</text>
</comment>
<dbReference type="InterPro" id="IPR052949">
    <property type="entry name" value="PA_immunity-related"/>
</dbReference>
<dbReference type="SUPFAM" id="SSF141571">
    <property type="entry name" value="Pentapeptide repeat-like"/>
    <property type="match status" value="1"/>
</dbReference>
<proteinExistence type="predicted"/>
<reference evidence="3" key="1">
    <citation type="submission" date="2017-09" db="EMBL/GenBank/DDBJ databases">
        <title>Depth-based differentiation of microbial function through sediment-hosted aquifers and enrichment of novel symbionts in the deep terrestrial subsurface.</title>
        <authorList>
            <person name="Probst A.J."/>
            <person name="Ladd B."/>
            <person name="Jarett J.K."/>
            <person name="Geller-Mcgrath D.E."/>
            <person name="Sieber C.M.K."/>
            <person name="Emerson J.B."/>
            <person name="Anantharaman K."/>
            <person name="Thomas B.C."/>
            <person name="Malmstrom R."/>
            <person name="Stieglmeier M."/>
            <person name="Klingl A."/>
            <person name="Woyke T."/>
            <person name="Ryan C.M."/>
            <person name="Banfield J.F."/>
        </authorList>
    </citation>
    <scope>NUCLEOTIDE SEQUENCE [LARGE SCALE GENOMIC DNA]</scope>
</reference>
<dbReference type="InterPro" id="IPR055415">
    <property type="entry name" value="LD_SV2"/>
</dbReference>
<evidence type="ECO:0000313" key="3">
    <source>
        <dbReference type="Proteomes" id="UP000229401"/>
    </source>
</evidence>
<dbReference type="Pfam" id="PF23894">
    <property type="entry name" value="LD_SV2"/>
    <property type="match status" value="1"/>
</dbReference>
<accession>A0A2M7QHX3</accession>